<dbReference type="PANTHER" id="PTHR35128:SF1">
    <property type="entry name" value="SECRETION-REGULATING GUANINE NUCLEOTIDE EXCHANGE FACTOR"/>
    <property type="match status" value="1"/>
</dbReference>
<evidence type="ECO:0000313" key="3">
    <source>
        <dbReference type="Proteomes" id="UP000734854"/>
    </source>
</evidence>
<dbReference type="InterPro" id="IPR029058">
    <property type="entry name" value="AB_hydrolase_fold"/>
</dbReference>
<evidence type="ECO:0000256" key="1">
    <source>
        <dbReference type="SAM" id="Phobius"/>
    </source>
</evidence>
<dbReference type="PANTHER" id="PTHR35128">
    <property type="entry name" value="SECRETION-REGULATING GUANINE NUCLEOTIDE EXCHANGE FACTOR"/>
    <property type="match status" value="1"/>
</dbReference>
<comment type="caution">
    <text evidence="2">The sequence shown here is derived from an EMBL/GenBank/DDBJ whole genome shotgun (WGS) entry which is preliminary data.</text>
</comment>
<dbReference type="Proteomes" id="UP000734854">
    <property type="component" value="Unassembled WGS sequence"/>
</dbReference>
<sequence length="324" mass="35571">MTPLPNRAQRAKKPLRAQRRGGAIAVGLLALLLVGMILVATFMNSNGSAGSLAQSDRKSERNHVVVVASDVVFIAHGCNCRAAKFAVITVSSLGRCWSIEKDVDIAKGILQWWIENHELQKLPVTALGASSGGYFVSALAKEVNFSNVALMILAGCSVPWVFQLGILPLSLSKTSGKFDDNAQGNSLLEFKELGDLELLPETAFIDSTEIEEDFREIDFCKGFVKASYVSRCDLHLLAWPLRVYPCHLRVTEAVCLRSLLADEDATAVEQKIWSYEITSFLWKIPAASAADAFVFSKTSEKCSNGTCSTARNYRNRDGIRYQLD</sequence>
<keyword evidence="1" id="KW-1133">Transmembrane helix</keyword>
<dbReference type="EMBL" id="JACMSC010000012">
    <property type="protein sequence ID" value="KAG6498489.1"/>
    <property type="molecule type" value="Genomic_DNA"/>
</dbReference>
<name>A0A8J5KW64_ZINOF</name>
<keyword evidence="1" id="KW-0812">Transmembrane</keyword>
<keyword evidence="3" id="KW-1185">Reference proteome</keyword>
<dbReference type="SUPFAM" id="SSF53474">
    <property type="entry name" value="alpha/beta-Hydrolases"/>
    <property type="match status" value="1"/>
</dbReference>
<dbReference type="AlphaFoldDB" id="A0A8J5KW64"/>
<organism evidence="2 3">
    <name type="scientific">Zingiber officinale</name>
    <name type="common">Ginger</name>
    <name type="synonym">Amomum zingiber</name>
    <dbReference type="NCBI Taxonomy" id="94328"/>
    <lineage>
        <taxon>Eukaryota</taxon>
        <taxon>Viridiplantae</taxon>
        <taxon>Streptophyta</taxon>
        <taxon>Embryophyta</taxon>
        <taxon>Tracheophyta</taxon>
        <taxon>Spermatophyta</taxon>
        <taxon>Magnoliopsida</taxon>
        <taxon>Liliopsida</taxon>
        <taxon>Zingiberales</taxon>
        <taxon>Zingiberaceae</taxon>
        <taxon>Zingiber</taxon>
    </lineage>
</organism>
<protein>
    <submittedName>
        <fullName evidence="2">Uncharacterized protein</fullName>
    </submittedName>
</protein>
<gene>
    <name evidence="2" type="ORF">ZIOFF_046403</name>
</gene>
<proteinExistence type="predicted"/>
<reference evidence="2 3" key="1">
    <citation type="submission" date="2020-08" db="EMBL/GenBank/DDBJ databases">
        <title>Plant Genome Project.</title>
        <authorList>
            <person name="Zhang R.-G."/>
        </authorList>
    </citation>
    <scope>NUCLEOTIDE SEQUENCE [LARGE SCALE GENOMIC DNA]</scope>
    <source>
        <tissue evidence="2">Rhizome</tissue>
    </source>
</reference>
<evidence type="ECO:0000313" key="2">
    <source>
        <dbReference type="EMBL" id="KAG6498489.1"/>
    </source>
</evidence>
<keyword evidence="1" id="KW-0472">Membrane</keyword>
<feature type="transmembrane region" description="Helical" evidence="1">
    <location>
        <begin position="21"/>
        <end position="43"/>
    </location>
</feature>
<accession>A0A8J5KW64</accession>